<evidence type="ECO:0000256" key="3">
    <source>
        <dbReference type="ARBA" id="ARBA00022540"/>
    </source>
</evidence>
<dbReference type="InterPro" id="IPR004161">
    <property type="entry name" value="EFTu-like_2"/>
</dbReference>
<dbReference type="GO" id="GO:0005525">
    <property type="term" value="F:GTP binding"/>
    <property type="evidence" value="ECO:0007669"/>
    <property type="project" value="UniProtKB-KW"/>
</dbReference>
<dbReference type="FunFam" id="2.40.30.10:FF:000013">
    <property type="entry name" value="eukaryotic translation initiation factor 5B"/>
    <property type="match status" value="1"/>
</dbReference>
<evidence type="ECO:0000256" key="5">
    <source>
        <dbReference type="ARBA" id="ARBA00022741"/>
    </source>
</evidence>
<dbReference type="InterPro" id="IPR003587">
    <property type="entry name" value="Hint_dom_N"/>
</dbReference>
<keyword evidence="3 13" id="KW-0396">Initiation factor</keyword>
<dbReference type="CDD" id="cd03703">
    <property type="entry name" value="aeIF5B_II"/>
    <property type="match status" value="1"/>
</dbReference>
<dbReference type="PATRIC" id="fig|55802.8.peg.1309"/>
<dbReference type="Gene3D" id="3.10.28.10">
    <property type="entry name" value="Homing endonucleases"/>
    <property type="match status" value="1"/>
</dbReference>
<comment type="caution">
    <text evidence="13">Lacks conserved residue(s) required for the propagation of feature annotation.</text>
</comment>
<reference evidence="17 18" key="1">
    <citation type="journal article" date="2016" name="Genome Announc.">
        <title>Complete genome sequence of the hyperthermophilic and piezophilic archaeon Thermococcus barophilus Ch5, capable of growth at the expense of hydrogenogenesis from carbon monoxide and formate.</title>
        <authorList>
            <person name="Oger P."/>
            <person name="Sokolova T.G."/>
            <person name="Kozhevnikova D.A."/>
            <person name="Taranov E.A."/>
            <person name="Vannier P."/>
            <person name="Lee H.S."/>
            <person name="Kwon K.K."/>
            <person name="Kang S.G."/>
            <person name="Lee J.H."/>
            <person name="Bonch-Osmolovskaya E.A."/>
            <person name="Lebedinsky A.V."/>
        </authorList>
    </citation>
    <scope>NUCLEOTIDE SEQUENCE [LARGE SCALE GENOMIC DNA]</scope>
    <source>
        <strain evidence="18">Ch5</strain>
    </source>
</reference>
<dbReference type="PROSITE" id="PS50818">
    <property type="entry name" value="INTEIN_C_TER"/>
    <property type="match status" value="1"/>
</dbReference>
<dbReference type="SMART" id="SM00306">
    <property type="entry name" value="HintN"/>
    <property type="match status" value="1"/>
</dbReference>
<dbReference type="Pfam" id="PF14528">
    <property type="entry name" value="LAGLIDADG_3"/>
    <property type="match status" value="1"/>
</dbReference>
<dbReference type="InterPro" id="IPR000795">
    <property type="entry name" value="T_Tr_GTP-bd_dom"/>
</dbReference>
<dbReference type="InterPro" id="IPR023115">
    <property type="entry name" value="TIF_IF2_dom3"/>
</dbReference>
<dbReference type="PANTHER" id="PTHR43381:SF4">
    <property type="entry name" value="EUKARYOTIC TRANSLATION INITIATION FACTOR 5B"/>
    <property type="match status" value="1"/>
</dbReference>
<dbReference type="AlphaFoldDB" id="A0A0S1XBT1"/>
<dbReference type="Pfam" id="PF00009">
    <property type="entry name" value="GTP_EFTU"/>
    <property type="match status" value="1"/>
</dbReference>
<keyword evidence="10" id="KW-0651">Protein splicing</keyword>
<dbReference type="RefSeq" id="WP_082585120.1">
    <property type="nucleotide sequence ID" value="NZ_CP013050.1"/>
</dbReference>
<evidence type="ECO:0000256" key="10">
    <source>
        <dbReference type="ARBA" id="ARBA00023000"/>
    </source>
</evidence>
<evidence type="ECO:0000259" key="15">
    <source>
        <dbReference type="PROSITE" id="PS50819"/>
    </source>
</evidence>
<dbReference type="InterPro" id="IPR029459">
    <property type="entry name" value="EFTU-type"/>
</dbReference>
<dbReference type="InterPro" id="IPR003586">
    <property type="entry name" value="Hint_dom_C"/>
</dbReference>
<dbReference type="GO" id="GO:0005737">
    <property type="term" value="C:cytoplasm"/>
    <property type="evidence" value="ECO:0007669"/>
    <property type="project" value="TreeGrafter"/>
</dbReference>
<dbReference type="CDD" id="cd00081">
    <property type="entry name" value="Hint"/>
    <property type="match status" value="2"/>
</dbReference>
<dbReference type="GO" id="GO:0016539">
    <property type="term" value="P:intein-mediated protein splicing"/>
    <property type="evidence" value="ECO:0007669"/>
    <property type="project" value="InterPro"/>
</dbReference>
<dbReference type="PRINTS" id="PR00379">
    <property type="entry name" value="INTEIN"/>
</dbReference>
<keyword evidence="9 13" id="KW-0648">Protein biosynthesis</keyword>
<dbReference type="CDD" id="cd16266">
    <property type="entry name" value="IF2_aeIF5B_IV"/>
    <property type="match status" value="1"/>
</dbReference>
<dbReference type="GO" id="GO:0006314">
    <property type="term" value="P:intron homing"/>
    <property type="evidence" value="ECO:0007669"/>
    <property type="project" value="UniProtKB-KW"/>
</dbReference>
<sequence>MKRIRQPIIAVLGHVDHGKCLLPDEKIIVPELGEVTLKELFELGGEVIAKDGEKEIRKLNIEVHVVSQDGTIRRAKSPYIWRLKHRGKILRVKLKNWHSISVTPEHPFLTNKGWKRADQLKPGDYVAVPKRIKGNESYERFMEFVYSKILTKELIVKIGEDKLEKIRKHFRGYKIYKVQKNVFRKEDIEKLNLNDSIEKIAFTPRVHRSGKPLYYLKMPKSMGEWKAVFYFAGVMFGDRSQEKIANNDAEVFERLKDLEPLGVELVRIKRRTSYEIELRKAKNALLRLIKVLFEYPEEKKAHNIKVPKVLFIAPKELVAEFVRGYFDADAYVSLKDARIEVTSASKEFIEKLTLVLLRFGILSKIYENKGYWTLIISGRRNLIEFRRHIGFTVRAKAERLDEIIKKSKKSELYPIQEELKRLRLLSGFTRSELNSEVSYYSKYESSELPSYEILKKILAAIRRGTKNLDTKLSTLEGSKIDHNYIKAFEADGLIKNGKLTELGKELIEVWKNKEFDSKDVDYIENIIENLAFIPVESVEEIEYDGYVYDLTTETHNFIANGILVHNTTLLDKIRKTNVAAKEAGGITQHIGATEVPIDVVKQIAGPLLKLWKGEIKLPGLLFIDTPGHEAFTSLRARGGSLADLAILIVDINEGFQPQTIESIEILRRYKTPFIVAANKIDRIKGWKIQEWEPFLVNIKKQDQRAVQELETKLWELIGKFYEMGFQANRFDRVQDFTRELAIVPISAKYGIGVPELLVLIAGLSQKYLEKKLKIEVEGPARGTILEVREEPGLGTTIDVIIYDGTLHKDDIIVVGGKDKAIVTKIRALLKPKPLDEIRDPRFRFDQVDEVVAAAGVKIAAPDLEEALAGSPVIACRSEEEIEKARQEILNQIKSVVISTDKVGVIVKADTLGSLEALSKELQEKNIPIRKADVGNISKTDVMEALSVKEEKPLYGVVLGFNVKVNEDAEEIAKAKGVPIFVGNIIYKIIEDYEAWVKAEEEKKKKELLAKTTFPGVIRLFPDERYVFRRSHPAIVGVEVLEGRIKPGYTLIKQNGQKVGTIKSIKSKNDFLQEAKKGEAVAIAIDGPIVGRHIHPGEILYVDLSRDDAIRLVKELRDMLDETDIKALKMIAKVKAREDPFWAAL</sequence>
<dbReference type="InterPro" id="IPR004042">
    <property type="entry name" value="Intein_endonuc_central"/>
</dbReference>
<evidence type="ECO:0000256" key="11">
    <source>
        <dbReference type="ARBA" id="ARBA00023134"/>
    </source>
</evidence>
<evidence type="ECO:0000256" key="6">
    <source>
        <dbReference type="ARBA" id="ARBA00022759"/>
    </source>
</evidence>
<dbReference type="NCBIfam" id="TIGR00231">
    <property type="entry name" value="small_GTP"/>
    <property type="match status" value="1"/>
</dbReference>
<dbReference type="PANTHER" id="PTHR43381">
    <property type="entry name" value="TRANSLATION INITIATION FACTOR IF-2-RELATED"/>
    <property type="match status" value="1"/>
</dbReference>
<dbReference type="NCBIfam" id="TIGR00491">
    <property type="entry name" value="aIF-2"/>
    <property type="match status" value="1"/>
</dbReference>
<name>A0A0S1XBT1_THEBA</name>
<keyword evidence="5 13" id="KW-0547">Nucleotide-binding</keyword>
<dbReference type="GO" id="GO:0003743">
    <property type="term" value="F:translation initiation factor activity"/>
    <property type="evidence" value="ECO:0007669"/>
    <property type="project" value="UniProtKB-UniRule"/>
</dbReference>
<dbReference type="SUPFAM" id="SSF50447">
    <property type="entry name" value="Translation proteins"/>
    <property type="match status" value="1"/>
</dbReference>
<dbReference type="SUPFAM" id="SSF52540">
    <property type="entry name" value="P-loop containing nucleoside triphosphate hydrolases"/>
    <property type="match status" value="1"/>
</dbReference>
<keyword evidence="4" id="KW-0540">Nuclease</keyword>
<evidence type="ECO:0000256" key="8">
    <source>
        <dbReference type="ARBA" id="ARBA00022886"/>
    </source>
</evidence>
<dbReference type="Pfam" id="PF03144">
    <property type="entry name" value="GTP_EFTU_D2"/>
    <property type="match status" value="1"/>
</dbReference>
<dbReference type="CDD" id="cd01887">
    <property type="entry name" value="IF2_eIF5B"/>
    <property type="match status" value="1"/>
</dbReference>
<keyword evidence="8" id="KW-0404">Intron homing</keyword>
<keyword evidence="6" id="KW-0255">Endonuclease</keyword>
<dbReference type="Proteomes" id="UP000066042">
    <property type="component" value="Chromosome"/>
</dbReference>
<evidence type="ECO:0000256" key="12">
    <source>
        <dbReference type="ARBA" id="ARBA00024852"/>
    </source>
</evidence>
<keyword evidence="6" id="KW-0378">Hydrolase</keyword>
<feature type="domain" description="DOD-type homing endonuclease" evidence="15">
    <location>
        <begin position="231"/>
        <end position="361"/>
    </location>
</feature>
<organism evidence="17 18">
    <name type="scientific">Thermococcus barophilus</name>
    <dbReference type="NCBI Taxonomy" id="55802"/>
    <lineage>
        <taxon>Archaea</taxon>
        <taxon>Methanobacteriati</taxon>
        <taxon>Methanobacteriota</taxon>
        <taxon>Thermococci</taxon>
        <taxon>Thermococcales</taxon>
        <taxon>Thermococcaceae</taxon>
        <taxon>Thermococcus</taxon>
    </lineage>
</organism>
<evidence type="ECO:0000259" key="16">
    <source>
        <dbReference type="PROSITE" id="PS51722"/>
    </source>
</evidence>
<feature type="domain" description="Tr-type G" evidence="16">
    <location>
        <begin position="551"/>
        <end position="768"/>
    </location>
</feature>
<evidence type="ECO:0000313" key="18">
    <source>
        <dbReference type="Proteomes" id="UP000066042"/>
    </source>
</evidence>
<dbReference type="EMBL" id="CP013050">
    <property type="protein sequence ID" value="ALM75249.1"/>
    <property type="molecule type" value="Genomic_DNA"/>
</dbReference>
<dbReference type="Gene3D" id="2.40.30.10">
    <property type="entry name" value="Translation factors"/>
    <property type="match status" value="2"/>
</dbReference>
<dbReference type="InterPro" id="IPR027434">
    <property type="entry name" value="Homing_endonucl"/>
</dbReference>
<dbReference type="InterPro" id="IPR015760">
    <property type="entry name" value="TIF_IF2"/>
</dbReference>
<evidence type="ECO:0000256" key="4">
    <source>
        <dbReference type="ARBA" id="ARBA00022722"/>
    </source>
</evidence>
<dbReference type="STRING" id="55802.TBCH5v1_1329"/>
<evidence type="ECO:0000256" key="9">
    <source>
        <dbReference type="ARBA" id="ARBA00022917"/>
    </source>
</evidence>
<dbReference type="InterPro" id="IPR009000">
    <property type="entry name" value="Transl_B-barrel_sf"/>
</dbReference>
<dbReference type="InterPro" id="IPR006141">
    <property type="entry name" value="Intein_N"/>
</dbReference>
<dbReference type="SUPFAM" id="SSF52156">
    <property type="entry name" value="Initiation factor IF2/eIF5b, domain 3"/>
    <property type="match status" value="1"/>
</dbReference>
<dbReference type="NCBIfam" id="TIGR01445">
    <property type="entry name" value="intein_Nterm"/>
    <property type="match status" value="1"/>
</dbReference>
<dbReference type="PROSITE" id="PS51722">
    <property type="entry name" value="G_TR_2"/>
    <property type="match status" value="1"/>
</dbReference>
<dbReference type="Pfam" id="PF14578">
    <property type="entry name" value="GTP_EFTU_D4"/>
    <property type="match status" value="1"/>
</dbReference>
<accession>A0A0S1XBT1</accession>
<dbReference type="InterPro" id="IPR006142">
    <property type="entry name" value="INTEIN"/>
</dbReference>
<dbReference type="GO" id="GO:0003924">
    <property type="term" value="F:GTPase activity"/>
    <property type="evidence" value="ECO:0007669"/>
    <property type="project" value="UniProtKB-UniRule"/>
</dbReference>
<protein>
    <recommendedName>
        <fullName evidence="2 13">Probable translation initiation factor IF-2</fullName>
    </recommendedName>
</protein>
<dbReference type="Pfam" id="PF11987">
    <property type="entry name" value="IF-2"/>
    <property type="match status" value="1"/>
</dbReference>
<keyword evidence="11 13" id="KW-0342">GTP-binding</keyword>
<dbReference type="SUPFAM" id="SSF51294">
    <property type="entry name" value="Hedgehog/intein (Hint) domain"/>
    <property type="match status" value="1"/>
</dbReference>
<dbReference type="Gene3D" id="2.170.16.10">
    <property type="entry name" value="Hedgehog/Intein (Hint) domain"/>
    <property type="match status" value="2"/>
</dbReference>
<evidence type="ECO:0000256" key="14">
    <source>
        <dbReference type="RuleBase" id="RU000644"/>
    </source>
</evidence>
<dbReference type="Gene3D" id="3.40.50.300">
    <property type="entry name" value="P-loop containing nucleotide triphosphate hydrolases"/>
    <property type="match status" value="1"/>
</dbReference>
<evidence type="ECO:0000313" key="17">
    <source>
        <dbReference type="EMBL" id="ALM75249.1"/>
    </source>
</evidence>
<dbReference type="Gene3D" id="3.40.50.10050">
    <property type="entry name" value="Translation initiation factor IF- 2, domain 3"/>
    <property type="match status" value="1"/>
</dbReference>
<evidence type="ECO:0000256" key="7">
    <source>
        <dbReference type="ARBA" id="ARBA00022813"/>
    </source>
</evidence>
<dbReference type="PROSITE" id="PS50817">
    <property type="entry name" value="INTEIN_N_TER"/>
    <property type="match status" value="1"/>
</dbReference>
<gene>
    <name evidence="13 17" type="primary">infB</name>
    <name evidence="17" type="ORF">TBCH5v1_1329</name>
</gene>
<dbReference type="FunFam" id="3.40.50.300:FF:000112">
    <property type="entry name" value="Eukaryotic translation initiation factor 5B"/>
    <property type="match status" value="1"/>
</dbReference>
<evidence type="ECO:0000256" key="13">
    <source>
        <dbReference type="HAMAP-Rule" id="MF_00100"/>
    </source>
</evidence>
<dbReference type="InterPro" id="IPR036925">
    <property type="entry name" value="TIF_IF2_dom3_sf"/>
</dbReference>
<dbReference type="NCBIfam" id="TIGR01443">
    <property type="entry name" value="intein_Cterm"/>
    <property type="match status" value="1"/>
</dbReference>
<dbReference type="GO" id="GO:0004519">
    <property type="term" value="F:endonuclease activity"/>
    <property type="evidence" value="ECO:0007669"/>
    <property type="project" value="UniProtKB-KW"/>
</dbReference>
<dbReference type="InterPro" id="IPR030934">
    <property type="entry name" value="Intein_C"/>
</dbReference>
<dbReference type="NCBIfam" id="NF003078">
    <property type="entry name" value="PRK04004.1"/>
    <property type="match status" value="1"/>
</dbReference>
<dbReference type="PROSITE" id="PS50819">
    <property type="entry name" value="INTEIN_ENDONUCLEASE"/>
    <property type="match status" value="1"/>
</dbReference>
<dbReference type="FunFam" id="3.40.50.10050:FF:000009">
    <property type="entry name" value="Probable translation initiation factor IF-2"/>
    <property type="match status" value="1"/>
</dbReference>
<evidence type="ECO:0000256" key="2">
    <source>
        <dbReference type="ARBA" id="ARBA00020166"/>
    </source>
</evidence>
<keyword evidence="7" id="KW-0068">Autocatalytic cleavage</keyword>
<dbReference type="SUPFAM" id="SSF55608">
    <property type="entry name" value="Homing endonucleases"/>
    <property type="match status" value="1"/>
</dbReference>
<dbReference type="InterPro" id="IPR027417">
    <property type="entry name" value="P-loop_NTPase"/>
</dbReference>
<feature type="binding site" evidence="13">
    <location>
        <begin position="678"/>
        <end position="681"/>
    </location>
    <ligand>
        <name>GTP</name>
        <dbReference type="ChEBI" id="CHEBI:37565"/>
    </ligand>
</feature>
<dbReference type="NCBIfam" id="NF011418">
    <property type="entry name" value="PRK14845.1"/>
    <property type="match status" value="1"/>
</dbReference>
<dbReference type="Pfam" id="PF14890">
    <property type="entry name" value="Intein_splicing"/>
    <property type="match status" value="1"/>
</dbReference>
<dbReference type="HAMAP" id="MF_00100_A">
    <property type="entry name" value="IF_2_A"/>
    <property type="match status" value="1"/>
</dbReference>
<dbReference type="InterPro" id="IPR004544">
    <property type="entry name" value="TF_aIF-2_arc"/>
</dbReference>
<dbReference type="InterPro" id="IPR004860">
    <property type="entry name" value="LAGLIDADG_dom"/>
</dbReference>
<dbReference type="InterPro" id="IPR036844">
    <property type="entry name" value="Hint_dom_sf"/>
</dbReference>
<dbReference type="GeneID" id="32012233"/>
<dbReference type="InterPro" id="IPR005225">
    <property type="entry name" value="Small_GTP-bd"/>
</dbReference>
<comment type="function">
    <text evidence="12 13 14">Function in general translation initiation by promoting the binding of the formylmethionine-tRNA to ribosomes. Seems to function along with eIF-2.</text>
</comment>
<feature type="binding site" evidence="13">
    <location>
        <begin position="624"/>
        <end position="628"/>
    </location>
    <ligand>
        <name>GTP</name>
        <dbReference type="ChEBI" id="CHEBI:37565"/>
    </ligand>
</feature>
<dbReference type="SMART" id="SM00305">
    <property type="entry name" value="HintC"/>
    <property type="match status" value="1"/>
</dbReference>
<proteinExistence type="inferred from homology"/>
<evidence type="ECO:0000256" key="1">
    <source>
        <dbReference type="ARBA" id="ARBA00007733"/>
    </source>
</evidence>
<comment type="similarity">
    <text evidence="1 13 14">Belongs to the TRAFAC class translation factor GTPase superfamily. Classic translation factor GTPase family. IF-2 subfamily.</text>
</comment>